<evidence type="ECO:0000313" key="2">
    <source>
        <dbReference type="EMBL" id="KAE9290232.1"/>
    </source>
</evidence>
<evidence type="ECO:0000313" key="3">
    <source>
        <dbReference type="Proteomes" id="UP000486351"/>
    </source>
</evidence>
<accession>A0A6G0QJB1</accession>
<comment type="caution">
    <text evidence="2">The sequence shown here is derived from an EMBL/GenBank/DDBJ whole genome shotgun (WGS) entry which is preliminary data.</text>
</comment>
<dbReference type="EMBL" id="QXFY01002962">
    <property type="protein sequence ID" value="KAE9290232.1"/>
    <property type="molecule type" value="Genomic_DNA"/>
</dbReference>
<dbReference type="Gene3D" id="3.30.420.10">
    <property type="entry name" value="Ribonuclease H-like superfamily/Ribonuclease H"/>
    <property type="match status" value="1"/>
</dbReference>
<dbReference type="PANTHER" id="PTHR47169">
    <property type="entry name" value="OS01G0541250 PROTEIN"/>
    <property type="match status" value="1"/>
</dbReference>
<name>A0A6G0QJB1_9STRA</name>
<sequence>MDDRVAAVVKSRKSARGRKKLDRAVLCEHVSAVPVNERENHRKIQQASNTSSYLVQQLIKEGYMRRALRQTRPLLTASHRVARLKFAVNHVKLNGDGQYYFDPMFDVVHIDEKWFYVKKIGQRVYVLTGKDGTPLEEAPVQYVQSKRHIKKVMFLCAVARPRGDWDGKIGLWPVVETYITQRWSVNRPAGVEEIKPVSMNRTLARRMLVTDVIPAIKAKWPQDQKATLIRIQQDNARPHVLEEDAEVLAAGRADGWNIRLKNQPAQSPDLNCLDLGYLCSIQSLQSHTSPRTTEDLIKEVELTFAETTAETLNKTFLTLQLVMKEIMTNEGRNNYRLPHIHKDKLINAGQLPTTLMCDAEILFSAHSAIAMLSVEQICAEQLRAAQPRPVSCAGQRPSPPQLIPQHQPSLLPSAFATSDLDPFLL</sequence>
<organism evidence="2 3">
    <name type="scientific">Phytophthora fragariae</name>
    <dbReference type="NCBI Taxonomy" id="53985"/>
    <lineage>
        <taxon>Eukaryota</taxon>
        <taxon>Sar</taxon>
        <taxon>Stramenopiles</taxon>
        <taxon>Oomycota</taxon>
        <taxon>Peronosporomycetes</taxon>
        <taxon>Peronosporales</taxon>
        <taxon>Peronosporaceae</taxon>
        <taxon>Phytophthora</taxon>
    </lineage>
</organism>
<dbReference type="GO" id="GO:0003676">
    <property type="term" value="F:nucleic acid binding"/>
    <property type="evidence" value="ECO:0007669"/>
    <property type="project" value="InterPro"/>
</dbReference>
<dbReference type="InterPro" id="IPR036397">
    <property type="entry name" value="RNaseH_sf"/>
</dbReference>
<proteinExistence type="predicted"/>
<dbReference type="Proteomes" id="UP000486351">
    <property type="component" value="Unassembled WGS sequence"/>
</dbReference>
<gene>
    <name evidence="2" type="ORF">PF008_g25667</name>
</gene>
<feature type="region of interest" description="Disordered" evidence="1">
    <location>
        <begin position="389"/>
        <end position="408"/>
    </location>
</feature>
<protein>
    <recommendedName>
        <fullName evidence="4">Transposase Tc1-like domain-containing protein</fullName>
    </recommendedName>
</protein>
<dbReference type="PANTHER" id="PTHR47169:SF2">
    <property type="entry name" value="OS01G0541250 PROTEIN"/>
    <property type="match status" value="1"/>
</dbReference>
<evidence type="ECO:0000256" key="1">
    <source>
        <dbReference type="SAM" id="MobiDB-lite"/>
    </source>
</evidence>
<dbReference type="AlphaFoldDB" id="A0A6G0QJB1"/>
<evidence type="ECO:0008006" key="4">
    <source>
        <dbReference type="Google" id="ProtNLM"/>
    </source>
</evidence>
<reference evidence="2 3" key="1">
    <citation type="submission" date="2018-09" db="EMBL/GenBank/DDBJ databases">
        <title>Genomic investigation of the strawberry pathogen Phytophthora fragariae indicates pathogenicity is determined by transcriptional variation in three key races.</title>
        <authorList>
            <person name="Adams T.M."/>
            <person name="Armitage A.D."/>
            <person name="Sobczyk M.K."/>
            <person name="Bates H.J."/>
            <person name="Dunwell J.M."/>
            <person name="Nellist C.F."/>
            <person name="Harrison R.J."/>
        </authorList>
    </citation>
    <scope>NUCLEOTIDE SEQUENCE [LARGE SCALE GENOMIC DNA]</scope>
    <source>
        <strain evidence="2 3">NOV-77</strain>
    </source>
</reference>